<dbReference type="RefSeq" id="WP_377245603.1">
    <property type="nucleotide sequence ID" value="NZ_JBHLUH010000004.1"/>
</dbReference>
<dbReference type="InterPro" id="IPR029050">
    <property type="entry name" value="Immunoprotect_excell_Ig-like"/>
</dbReference>
<evidence type="ECO:0008006" key="5">
    <source>
        <dbReference type="Google" id="ProtNLM"/>
    </source>
</evidence>
<evidence type="ECO:0000313" key="4">
    <source>
        <dbReference type="Proteomes" id="UP001589867"/>
    </source>
</evidence>
<sequence>MTAAGGGAAPSGEEIRSHRAPPGRVERVGKRARVGMLLVAALAVGGVVANWRPIDGDRADIRERPYIAAGQINEPVSARTFEARLVGVRGAKLLNVRSKRYETGGVWIVVRVRVTATTEDTVIGYSALIDDKEREFLVSNRFTQLFAGGSRTFQPGIPVEGDIAFEVPRDVATSLRLRLATPIVDQRMEGMAEIKLPSVDTATVDAWATQEEPAAMESPKVVP</sequence>
<proteinExistence type="predicted"/>
<evidence type="ECO:0000313" key="3">
    <source>
        <dbReference type="EMBL" id="MFC0526897.1"/>
    </source>
</evidence>
<feature type="region of interest" description="Disordered" evidence="2">
    <location>
        <begin position="1"/>
        <end position="26"/>
    </location>
</feature>
<comment type="caution">
    <text evidence="3">The sequence shown here is derived from an EMBL/GenBank/DDBJ whole genome shotgun (WGS) entry which is preliminary data.</text>
</comment>
<dbReference type="EMBL" id="JBHLUH010000004">
    <property type="protein sequence ID" value="MFC0526897.1"/>
    <property type="molecule type" value="Genomic_DNA"/>
</dbReference>
<dbReference type="Gene3D" id="2.60.40.1240">
    <property type="match status" value="1"/>
</dbReference>
<name>A0ABV6LWV7_9ACTN</name>
<dbReference type="Proteomes" id="UP001589867">
    <property type="component" value="Unassembled WGS sequence"/>
</dbReference>
<keyword evidence="1" id="KW-0732">Signal</keyword>
<gene>
    <name evidence="3" type="ORF">ACFFIA_04410</name>
</gene>
<reference evidence="3 4" key="1">
    <citation type="submission" date="2024-09" db="EMBL/GenBank/DDBJ databases">
        <authorList>
            <person name="Sun Q."/>
            <person name="Mori K."/>
        </authorList>
    </citation>
    <scope>NUCLEOTIDE SEQUENCE [LARGE SCALE GENOMIC DNA]</scope>
    <source>
        <strain evidence="3 4">TBRC 3947</strain>
    </source>
</reference>
<protein>
    <recommendedName>
        <fullName evidence="5">DUF4352 domain-containing protein</fullName>
    </recommendedName>
</protein>
<keyword evidence="4" id="KW-1185">Reference proteome</keyword>
<evidence type="ECO:0000256" key="1">
    <source>
        <dbReference type="ARBA" id="ARBA00022729"/>
    </source>
</evidence>
<organism evidence="3 4">
    <name type="scientific">Phytohabitans kaempferiae</name>
    <dbReference type="NCBI Taxonomy" id="1620943"/>
    <lineage>
        <taxon>Bacteria</taxon>
        <taxon>Bacillati</taxon>
        <taxon>Actinomycetota</taxon>
        <taxon>Actinomycetes</taxon>
        <taxon>Micromonosporales</taxon>
        <taxon>Micromonosporaceae</taxon>
    </lineage>
</organism>
<evidence type="ECO:0000256" key="2">
    <source>
        <dbReference type="SAM" id="MobiDB-lite"/>
    </source>
</evidence>
<accession>A0ABV6LWV7</accession>